<evidence type="ECO:0000256" key="1">
    <source>
        <dbReference type="SAM" id="Coils"/>
    </source>
</evidence>
<dbReference type="OrthoDB" id="5405677at2"/>
<keyword evidence="3" id="KW-0472">Membrane</keyword>
<feature type="transmembrane region" description="Helical" evidence="3">
    <location>
        <begin position="21"/>
        <end position="42"/>
    </location>
</feature>
<dbReference type="AlphaFoldDB" id="A0A2R4CB06"/>
<feature type="compositionally biased region" description="Low complexity" evidence="2">
    <location>
        <begin position="191"/>
        <end position="217"/>
    </location>
</feature>
<proteinExistence type="predicted"/>
<reference evidence="4 5" key="1">
    <citation type="submission" date="2018-03" db="EMBL/GenBank/DDBJ databases">
        <title>Massilia armeniaca sp. nov., isolated from desert soil.</title>
        <authorList>
            <person name="Huang H."/>
            <person name="Ren M."/>
        </authorList>
    </citation>
    <scope>NUCLEOTIDE SEQUENCE [LARGE SCALE GENOMIC DNA]</scope>
    <source>
        <strain evidence="4 5">ZMN-3</strain>
    </source>
</reference>
<protein>
    <submittedName>
        <fullName evidence="4">MSHA biogenesis protein MshA</fullName>
    </submittedName>
</protein>
<keyword evidence="1" id="KW-0175">Coiled coil</keyword>
<dbReference type="KEGG" id="masz:C9I28_14090"/>
<dbReference type="EMBL" id="CP028324">
    <property type="protein sequence ID" value="AVR96688.1"/>
    <property type="molecule type" value="Genomic_DNA"/>
</dbReference>
<name>A0A2R4CB06_9BURK</name>
<evidence type="ECO:0000313" key="4">
    <source>
        <dbReference type="EMBL" id="AVR96688.1"/>
    </source>
</evidence>
<dbReference type="RefSeq" id="WP_107142036.1">
    <property type="nucleotide sequence ID" value="NZ_CP028324.1"/>
</dbReference>
<organism evidence="4 5">
    <name type="scientific">Pseudoduganella armeniaca</name>
    <dbReference type="NCBI Taxonomy" id="2072590"/>
    <lineage>
        <taxon>Bacteria</taxon>
        <taxon>Pseudomonadati</taxon>
        <taxon>Pseudomonadota</taxon>
        <taxon>Betaproteobacteria</taxon>
        <taxon>Burkholderiales</taxon>
        <taxon>Oxalobacteraceae</taxon>
        <taxon>Telluria group</taxon>
        <taxon>Pseudoduganella</taxon>
    </lineage>
</organism>
<keyword evidence="3" id="KW-1133">Transmembrane helix</keyword>
<evidence type="ECO:0000313" key="5">
    <source>
        <dbReference type="Proteomes" id="UP000240505"/>
    </source>
</evidence>
<keyword evidence="3" id="KW-0812">Transmembrane</keyword>
<accession>A0A2R4CB06</accession>
<evidence type="ECO:0000256" key="3">
    <source>
        <dbReference type="SAM" id="Phobius"/>
    </source>
</evidence>
<feature type="coiled-coil region" evidence="1">
    <location>
        <begin position="39"/>
        <end position="66"/>
    </location>
</feature>
<keyword evidence="5" id="KW-1185">Reference proteome</keyword>
<feature type="region of interest" description="Disordered" evidence="2">
    <location>
        <begin position="191"/>
        <end position="225"/>
    </location>
</feature>
<gene>
    <name evidence="4" type="ORF">C9I28_14090</name>
</gene>
<dbReference type="Proteomes" id="UP000240505">
    <property type="component" value="Chromosome"/>
</dbReference>
<sequence length="248" mass="26000">MSQQINLFNPRFQKQKRYLTAPALVLMLGAALFGSLAFAVAARGRVATLEQEAARLNEQVKAAETRRDVALAGLVPRSKDASVELQLTHAEAENRALHGVADILEQNRVGNPHGYSEYFQALARGRVSGLWLTGVEIDGAQADIGLRGRALQAELLPGYLNGLARQPVLQGKAFGHVEIARPVLTPQVQAQAAAPAAPSPATTTTTATTTATTAPSVPAAPPAPVDAPYVEFTLQAAGSRTLGQGGTP</sequence>
<evidence type="ECO:0000256" key="2">
    <source>
        <dbReference type="SAM" id="MobiDB-lite"/>
    </source>
</evidence>